<evidence type="ECO:0000313" key="3">
    <source>
        <dbReference type="Proteomes" id="UP000765509"/>
    </source>
</evidence>
<feature type="region of interest" description="Disordered" evidence="1">
    <location>
        <begin position="150"/>
        <end position="205"/>
    </location>
</feature>
<proteinExistence type="predicted"/>
<evidence type="ECO:0000256" key="1">
    <source>
        <dbReference type="SAM" id="MobiDB-lite"/>
    </source>
</evidence>
<reference evidence="2" key="1">
    <citation type="submission" date="2021-03" db="EMBL/GenBank/DDBJ databases">
        <title>Draft genome sequence of rust myrtle Austropuccinia psidii MF-1, a brazilian biotype.</title>
        <authorList>
            <person name="Quecine M.C."/>
            <person name="Pachon D.M.R."/>
            <person name="Bonatelli M.L."/>
            <person name="Correr F.H."/>
            <person name="Franceschini L.M."/>
            <person name="Leite T.F."/>
            <person name="Margarido G.R.A."/>
            <person name="Almeida C.A."/>
            <person name="Ferrarezi J.A."/>
            <person name="Labate C.A."/>
        </authorList>
    </citation>
    <scope>NUCLEOTIDE SEQUENCE</scope>
    <source>
        <strain evidence="2">MF-1</strain>
    </source>
</reference>
<dbReference type="EMBL" id="AVOT02068866">
    <property type="protein sequence ID" value="MBW0559936.1"/>
    <property type="molecule type" value="Genomic_DNA"/>
</dbReference>
<sequence>MLADKHTRNACLLSNPYDQAARGVPNQDTLVRTPLWLTIMKKFPSGNGTWDPKQAEGNDSGQLAQSSQVLICPPPLLGHHPMVTSLLDWSEVIIRLVKDGDGRRTIEFGPIVTMSGHPWDSNAKDLFCSKKPKFHLISTFDSSELTLTPFAEPSRTNEPPIPFPSPSSKPHEDVPTCGPEPEMTPTQSMEEPFAPSSPHSRDEARQEFTDLRPTLMIAQAIIHESINQILLEHCQFLHMIPFMDVTHPTEMHQEFREEQNSLLGQALEAYPKEDITGIVSKYLDK</sequence>
<comment type="caution">
    <text evidence="2">The sequence shown here is derived from an EMBL/GenBank/DDBJ whole genome shotgun (WGS) entry which is preliminary data.</text>
</comment>
<dbReference type="Proteomes" id="UP000765509">
    <property type="component" value="Unassembled WGS sequence"/>
</dbReference>
<dbReference type="AlphaFoldDB" id="A0A9Q3JDV2"/>
<evidence type="ECO:0000313" key="2">
    <source>
        <dbReference type="EMBL" id="MBW0559936.1"/>
    </source>
</evidence>
<accession>A0A9Q3JDV2</accession>
<organism evidence="2 3">
    <name type="scientific">Austropuccinia psidii MF-1</name>
    <dbReference type="NCBI Taxonomy" id="1389203"/>
    <lineage>
        <taxon>Eukaryota</taxon>
        <taxon>Fungi</taxon>
        <taxon>Dikarya</taxon>
        <taxon>Basidiomycota</taxon>
        <taxon>Pucciniomycotina</taxon>
        <taxon>Pucciniomycetes</taxon>
        <taxon>Pucciniales</taxon>
        <taxon>Sphaerophragmiaceae</taxon>
        <taxon>Austropuccinia</taxon>
    </lineage>
</organism>
<protein>
    <submittedName>
        <fullName evidence="2">Uncharacterized protein</fullName>
    </submittedName>
</protein>
<keyword evidence="3" id="KW-1185">Reference proteome</keyword>
<gene>
    <name evidence="2" type="ORF">O181_099651</name>
</gene>
<name>A0A9Q3JDV2_9BASI</name>